<gene>
    <name evidence="2" type="ORF">SteCoe_32196</name>
</gene>
<keyword evidence="3" id="KW-1185">Reference proteome</keyword>
<feature type="transmembrane region" description="Helical" evidence="1">
    <location>
        <begin position="70"/>
        <end position="92"/>
    </location>
</feature>
<dbReference type="AlphaFoldDB" id="A0A1R2AZL4"/>
<dbReference type="EMBL" id="MPUH01001140">
    <property type="protein sequence ID" value="OMJ69948.1"/>
    <property type="molecule type" value="Genomic_DNA"/>
</dbReference>
<sequence length="409" mass="48912">MNYFWINVLCFSLFYTLLSLVLFFRSSYSYVSCRSPLILQMTHWANYTELLFILIIMYSFDIGFPENSVMIYWTLECFLEISHAVMIICYIIRAYRLYFVFSLDLNRNEESSEFRKSPYRASQRWILVTMAYIIAVMIFFYCLFLIFLCFFPDQLNFFVKDDYGKRTTPNYMIVAFFHFCLQVCLVFWIYRIRMIKNEFSMMHEMLLVTMITCIEPLFDLFIHSNRDWLYIYIFGNLVLMLVTTGFPIILSFIHKDTIEFLSLDMLTSVELILQHKITLDSFEDFLSNYDKDGLTLLEIYLSCELFIDVGDANILDRISGKISSSSMHFPDDCTDFINNKLNSLHNLQSYCYHALDNDYYYYFKKSKDFENLKSYIFRQELLNNRLSETSLNRTGTQLKKSLICLLDFK</sequence>
<accession>A0A1R2AZL4</accession>
<feature type="transmembrane region" description="Helical" evidence="1">
    <location>
        <begin position="6"/>
        <end position="24"/>
    </location>
</feature>
<evidence type="ECO:0000313" key="2">
    <source>
        <dbReference type="EMBL" id="OMJ69948.1"/>
    </source>
</evidence>
<dbReference type="Proteomes" id="UP000187209">
    <property type="component" value="Unassembled WGS sequence"/>
</dbReference>
<feature type="transmembrane region" description="Helical" evidence="1">
    <location>
        <begin position="125"/>
        <end position="151"/>
    </location>
</feature>
<protein>
    <recommendedName>
        <fullName evidence="4">RGS domain-containing protein</fullName>
    </recommendedName>
</protein>
<keyword evidence="1" id="KW-1133">Transmembrane helix</keyword>
<keyword evidence="1" id="KW-0812">Transmembrane</keyword>
<evidence type="ECO:0008006" key="4">
    <source>
        <dbReference type="Google" id="ProtNLM"/>
    </source>
</evidence>
<dbReference type="SUPFAM" id="SSF48097">
    <property type="entry name" value="Regulator of G-protein signaling, RGS"/>
    <property type="match status" value="1"/>
</dbReference>
<organism evidence="2 3">
    <name type="scientific">Stentor coeruleus</name>
    <dbReference type="NCBI Taxonomy" id="5963"/>
    <lineage>
        <taxon>Eukaryota</taxon>
        <taxon>Sar</taxon>
        <taxon>Alveolata</taxon>
        <taxon>Ciliophora</taxon>
        <taxon>Postciliodesmatophora</taxon>
        <taxon>Heterotrichea</taxon>
        <taxon>Heterotrichida</taxon>
        <taxon>Stentoridae</taxon>
        <taxon>Stentor</taxon>
    </lineage>
</organism>
<keyword evidence="1" id="KW-0472">Membrane</keyword>
<evidence type="ECO:0000313" key="3">
    <source>
        <dbReference type="Proteomes" id="UP000187209"/>
    </source>
</evidence>
<comment type="caution">
    <text evidence="2">The sequence shown here is derived from an EMBL/GenBank/DDBJ whole genome shotgun (WGS) entry which is preliminary data.</text>
</comment>
<proteinExistence type="predicted"/>
<name>A0A1R2AZL4_9CILI</name>
<dbReference type="InterPro" id="IPR036305">
    <property type="entry name" value="RGS_sf"/>
</dbReference>
<feature type="transmembrane region" description="Helical" evidence="1">
    <location>
        <begin position="171"/>
        <end position="190"/>
    </location>
</feature>
<evidence type="ECO:0000256" key="1">
    <source>
        <dbReference type="SAM" id="Phobius"/>
    </source>
</evidence>
<reference evidence="2 3" key="1">
    <citation type="submission" date="2016-11" db="EMBL/GenBank/DDBJ databases">
        <title>The macronuclear genome of Stentor coeruleus: a giant cell with tiny introns.</title>
        <authorList>
            <person name="Slabodnick M."/>
            <person name="Ruby J.G."/>
            <person name="Reiff S.B."/>
            <person name="Swart E.C."/>
            <person name="Gosai S."/>
            <person name="Prabakaran S."/>
            <person name="Witkowska E."/>
            <person name="Larue G.E."/>
            <person name="Fisher S."/>
            <person name="Freeman R.M."/>
            <person name="Gunawardena J."/>
            <person name="Chu W."/>
            <person name="Stover N.A."/>
            <person name="Gregory B.D."/>
            <person name="Nowacki M."/>
            <person name="Derisi J."/>
            <person name="Roy S.W."/>
            <person name="Marshall W.F."/>
            <person name="Sood P."/>
        </authorList>
    </citation>
    <scope>NUCLEOTIDE SEQUENCE [LARGE SCALE GENOMIC DNA]</scope>
    <source>
        <strain evidence="2">WM001</strain>
    </source>
</reference>
<feature type="transmembrane region" description="Helical" evidence="1">
    <location>
        <begin position="228"/>
        <end position="253"/>
    </location>
</feature>
<feature type="transmembrane region" description="Helical" evidence="1">
    <location>
        <begin position="44"/>
        <end position="64"/>
    </location>
</feature>